<evidence type="ECO:0000256" key="1">
    <source>
        <dbReference type="ARBA" id="ARBA00004651"/>
    </source>
</evidence>
<evidence type="ECO:0000313" key="11">
    <source>
        <dbReference type="Proteomes" id="UP000525652"/>
    </source>
</evidence>
<proteinExistence type="predicted"/>
<feature type="transmembrane region" description="Helical" evidence="9">
    <location>
        <begin position="235"/>
        <end position="255"/>
    </location>
</feature>
<dbReference type="AlphaFoldDB" id="A0A7X1AW42"/>
<evidence type="ECO:0000313" key="10">
    <source>
        <dbReference type="EMBL" id="MBC2600864.1"/>
    </source>
</evidence>
<dbReference type="GO" id="GO:0008233">
    <property type="term" value="F:peptidase activity"/>
    <property type="evidence" value="ECO:0007669"/>
    <property type="project" value="UniProtKB-KW"/>
</dbReference>
<feature type="transmembrane region" description="Helical" evidence="9">
    <location>
        <begin position="262"/>
        <end position="282"/>
    </location>
</feature>
<dbReference type="RefSeq" id="WP_185691600.1">
    <property type="nucleotide sequence ID" value="NZ_JACHVA010000040.1"/>
</dbReference>
<keyword evidence="2" id="KW-1003">Cell membrane</keyword>
<keyword evidence="4 9" id="KW-0812">Transmembrane</keyword>
<evidence type="ECO:0000256" key="3">
    <source>
        <dbReference type="ARBA" id="ARBA00022670"/>
    </source>
</evidence>
<dbReference type="GO" id="GO:0006508">
    <property type="term" value="P:proteolysis"/>
    <property type="evidence" value="ECO:0007669"/>
    <property type="project" value="UniProtKB-KW"/>
</dbReference>
<dbReference type="EMBL" id="JACHVA010000040">
    <property type="protein sequence ID" value="MBC2600864.1"/>
    <property type="molecule type" value="Genomic_DNA"/>
</dbReference>
<feature type="transmembrane region" description="Helical" evidence="9">
    <location>
        <begin position="195"/>
        <end position="215"/>
    </location>
</feature>
<sequence>MVSSTPSKPAETGFPSYIRYTGFLLIAMAGYLVFDQQKWWANREDYSFGFIVPFFVGYVVYERWAQIKAFLQERKWNGEVVPVLPRSQSLGTGLLVALAWCGALGGLGLFLLGGFLQAIANNPLLPGGQALAYGFAATCISMAFIGAGWAPVGEGTTVPARYRFLFTGLFVFPALIWILSIPLLDFAETKVSLFLLNKVTVIVFNVFDILGIPLQREGNTLILEKGRVGVEDACSGIRSLTACLFAGSFLAAVFLNRWWKKILLVVCAMIFAFIMNIVRSLFLTSWAHVYGSDAIAGKVHDITGYAVLGFTCVGLFLLLPLFNFRLKLEETSYSDEDSSGEEEDQGSEKKEE</sequence>
<gene>
    <name evidence="10" type="ORF">H5P30_03625</name>
</gene>
<evidence type="ECO:0000256" key="2">
    <source>
        <dbReference type="ARBA" id="ARBA00022475"/>
    </source>
</evidence>
<keyword evidence="6 9" id="KW-1133">Transmembrane helix</keyword>
<feature type="transmembrane region" description="Helical" evidence="9">
    <location>
        <begin position="46"/>
        <end position="61"/>
    </location>
</feature>
<keyword evidence="3" id="KW-0645">Protease</keyword>
<evidence type="ECO:0000256" key="4">
    <source>
        <dbReference type="ARBA" id="ARBA00022692"/>
    </source>
</evidence>
<dbReference type="InterPro" id="IPR019127">
    <property type="entry name" value="Exosortase"/>
</dbReference>
<dbReference type="InterPro" id="IPR026392">
    <property type="entry name" value="Exo/Archaeosortase_dom"/>
</dbReference>
<dbReference type="NCBIfam" id="TIGR04178">
    <property type="entry name" value="exo_archaeo"/>
    <property type="match status" value="1"/>
</dbReference>
<evidence type="ECO:0000256" key="9">
    <source>
        <dbReference type="SAM" id="Phobius"/>
    </source>
</evidence>
<feature type="transmembrane region" description="Helical" evidence="9">
    <location>
        <begin position="302"/>
        <end position="322"/>
    </location>
</feature>
<evidence type="ECO:0000256" key="5">
    <source>
        <dbReference type="ARBA" id="ARBA00022801"/>
    </source>
</evidence>
<accession>A0A7X1AW42</accession>
<feature type="transmembrane region" description="Helical" evidence="9">
    <location>
        <begin position="94"/>
        <end position="118"/>
    </location>
</feature>
<comment type="subcellular location">
    <subcellularLocation>
        <location evidence="1">Cell membrane</location>
        <topology evidence="1">Multi-pass membrane protein</topology>
    </subcellularLocation>
</comment>
<protein>
    <submittedName>
        <fullName evidence="10">Exosortase/archaeosortase family protein</fullName>
    </submittedName>
</protein>
<feature type="region of interest" description="Disordered" evidence="8">
    <location>
        <begin position="331"/>
        <end position="352"/>
    </location>
</feature>
<feature type="transmembrane region" description="Helical" evidence="9">
    <location>
        <begin position="17"/>
        <end position="34"/>
    </location>
</feature>
<keyword evidence="11" id="KW-1185">Reference proteome</keyword>
<feature type="transmembrane region" description="Helical" evidence="9">
    <location>
        <begin position="162"/>
        <end position="183"/>
    </location>
</feature>
<keyword evidence="5" id="KW-0378">Hydrolase</keyword>
<evidence type="ECO:0000256" key="8">
    <source>
        <dbReference type="SAM" id="MobiDB-lite"/>
    </source>
</evidence>
<dbReference type="GO" id="GO:0005886">
    <property type="term" value="C:plasma membrane"/>
    <property type="evidence" value="ECO:0007669"/>
    <property type="project" value="UniProtKB-SubCell"/>
</dbReference>
<organism evidence="10 11">
    <name type="scientific">Puniceicoccus vermicola</name>
    <dbReference type="NCBI Taxonomy" id="388746"/>
    <lineage>
        <taxon>Bacteria</taxon>
        <taxon>Pseudomonadati</taxon>
        <taxon>Verrucomicrobiota</taxon>
        <taxon>Opitutia</taxon>
        <taxon>Puniceicoccales</taxon>
        <taxon>Puniceicoccaceae</taxon>
        <taxon>Puniceicoccus</taxon>
    </lineage>
</organism>
<dbReference type="Proteomes" id="UP000525652">
    <property type="component" value="Unassembled WGS sequence"/>
</dbReference>
<evidence type="ECO:0000256" key="7">
    <source>
        <dbReference type="ARBA" id="ARBA00023136"/>
    </source>
</evidence>
<feature type="transmembrane region" description="Helical" evidence="9">
    <location>
        <begin position="130"/>
        <end position="150"/>
    </location>
</feature>
<reference evidence="10 11" key="1">
    <citation type="submission" date="2020-07" db="EMBL/GenBank/DDBJ databases">
        <authorList>
            <person name="Feng X."/>
        </authorList>
    </citation>
    <scope>NUCLEOTIDE SEQUENCE [LARGE SCALE GENOMIC DNA]</scope>
    <source>
        <strain evidence="10 11">JCM14086</strain>
    </source>
</reference>
<keyword evidence="7 9" id="KW-0472">Membrane</keyword>
<evidence type="ECO:0000256" key="6">
    <source>
        <dbReference type="ARBA" id="ARBA00022989"/>
    </source>
</evidence>
<name>A0A7X1AW42_9BACT</name>
<comment type="caution">
    <text evidence="10">The sequence shown here is derived from an EMBL/GenBank/DDBJ whole genome shotgun (WGS) entry which is preliminary data.</text>
</comment>
<dbReference type="Pfam" id="PF09721">
    <property type="entry name" value="Exosortase_EpsH"/>
    <property type="match status" value="1"/>
</dbReference>
<feature type="compositionally biased region" description="Acidic residues" evidence="8">
    <location>
        <begin position="332"/>
        <end position="345"/>
    </location>
</feature>